<protein>
    <recommendedName>
        <fullName evidence="3">Antitoxin VbhA domain-containing protein</fullName>
    </recommendedName>
</protein>
<name>A0A8T9Q9A8_9BACT</name>
<dbReference type="RefSeq" id="WP_244677461.1">
    <property type="nucleotide sequence ID" value="NZ_CP095046.1"/>
</dbReference>
<proteinExistence type="predicted"/>
<organism evidence="1 2">
    <name type="scientific">Hymenobacter cellulosilyticus</name>
    <dbReference type="NCBI Taxonomy" id="2932248"/>
    <lineage>
        <taxon>Bacteria</taxon>
        <taxon>Pseudomonadati</taxon>
        <taxon>Bacteroidota</taxon>
        <taxon>Cytophagia</taxon>
        <taxon>Cytophagales</taxon>
        <taxon>Hymenobacteraceae</taxon>
        <taxon>Hymenobacter</taxon>
    </lineage>
</organism>
<sequence length="77" mass="8623">MAKRIDALSFGPGMMHDSRFGPTAQTAAQRAFVLHMMQTVMPRLKTNATPAAQQLYARYVAGELSWLEMRQRLNPGT</sequence>
<accession>A0A8T9Q9A8</accession>
<dbReference type="AlphaFoldDB" id="A0A8T9Q9A8"/>
<evidence type="ECO:0000313" key="1">
    <source>
        <dbReference type="EMBL" id="UOQ74117.1"/>
    </source>
</evidence>
<dbReference type="Proteomes" id="UP000831796">
    <property type="component" value="Chromosome"/>
</dbReference>
<evidence type="ECO:0008006" key="3">
    <source>
        <dbReference type="Google" id="ProtNLM"/>
    </source>
</evidence>
<dbReference type="EMBL" id="CP095046">
    <property type="protein sequence ID" value="UOQ74117.1"/>
    <property type="molecule type" value="Genomic_DNA"/>
</dbReference>
<dbReference type="KEGG" id="hcu:MUN79_09615"/>
<gene>
    <name evidence="1" type="ORF">MUN79_09615</name>
</gene>
<evidence type="ECO:0000313" key="2">
    <source>
        <dbReference type="Proteomes" id="UP000831796"/>
    </source>
</evidence>
<reference evidence="1" key="1">
    <citation type="submission" date="2022-04" db="EMBL/GenBank/DDBJ databases">
        <title>Hymenobacter sp. isolated from the air.</title>
        <authorList>
            <person name="Won M."/>
            <person name="Lee C.-M."/>
            <person name="Woen H.-Y."/>
            <person name="Kwon S.-W."/>
        </authorList>
    </citation>
    <scope>NUCLEOTIDE SEQUENCE</scope>
    <source>
        <strain evidence="1">5116S-3</strain>
    </source>
</reference>
<keyword evidence="2" id="KW-1185">Reference proteome</keyword>